<dbReference type="GO" id="GO:0000915">
    <property type="term" value="P:actomyosin contractile ring assembly"/>
    <property type="evidence" value="ECO:0007669"/>
    <property type="project" value="TreeGrafter"/>
</dbReference>
<dbReference type="OrthoDB" id="5915976at2759"/>
<feature type="region of interest" description="Disordered" evidence="2">
    <location>
        <begin position="249"/>
        <end position="391"/>
    </location>
</feature>
<dbReference type="GO" id="GO:0031106">
    <property type="term" value="P:septin ring organization"/>
    <property type="evidence" value="ECO:0007669"/>
    <property type="project" value="TreeGrafter"/>
</dbReference>
<protein>
    <submittedName>
        <fullName evidence="5">Anillin isoform X1</fullName>
    </submittedName>
</protein>
<sequence>MSGREESLPKRQRELEISESESDNEIKRRRLVPVEKENQNPVSARPKSPRTSPPRPCMRLMEQDLKPDTPAFPSIRSRLQMLHQKSTGTEQSTPAALITTPRTPSSFVLNAHQKLQDSARPSTSQAAIIRQQRAEEMRILNTIQPVAASAWQKGWNSEPAPSKKAVARRPARHTVVWPPFQHPNDPAGVDMSMSFASSDGNVSLAPMNLSQEEVAIYGEPCATSRAEAVVSSTPRGMSTSAFLDEIFKDALEAAHLEEEEEEEEEREKGESEQMEKREKEDRGTSASNGSVKKEAVAEEEEEKTEKKEEKMKDVDTNEDQEEKGGKKEEMEKEIKKEVIGQEEEENPKREMGEENEEGEGDGKMEEGEKAAEGQNKRGNPESPSDESEDELLKLPPSCILSPLSESVDRVVTPLRLAAAASVSDRLSFQLTSEGLKTPTETRPLYSIDAYRSQSRSGQKGMQSVTPWRRAPEKPRPQPLLNTKEKIKALKEDAARLQTVISQTLQALNCCVDEQHGKGSVEEAEAERLLLISSEKREALLAEIVRLEGDPEGREADAGAPPLQPCRGSINISEVHLPLKVDFVCSARNAGRPTHFFFMLFRYGPTNVMATPLATAADADGDTISFPALINLHNIRSSFEIDVEVYSMSDTPNSFCEDTQQLHRKNTRHTRHRVTPKKLLNTLKRSHQTANAAAMPSNLYASRPSKFSLVGCHKITLASLGQDKFPLDKMKLEGKIRKLLGDEFQDKVPFLSPLEGNIRLRIQSEFHSEVEHHGFLTMFKDIKGLGAWHRLFFELKEDCLYYWNHPNERDNKPEEGSIPLSDFKSQSVRPVKMDSCARPFTFELVSRTQQEEDTPSLTKRWFAADTQEERKVWMDRLNQALMDLHTWTPLAPAQDAAHNRSTQSCGSNRDSAL</sequence>
<dbReference type="SUPFAM" id="SSF50729">
    <property type="entry name" value="PH domain-like"/>
    <property type="match status" value="1"/>
</dbReference>
<dbReference type="SMART" id="SM00233">
    <property type="entry name" value="PH"/>
    <property type="match status" value="1"/>
</dbReference>
<evidence type="ECO:0000256" key="1">
    <source>
        <dbReference type="SAM" id="Coils"/>
    </source>
</evidence>
<dbReference type="GO" id="GO:0000281">
    <property type="term" value="P:mitotic cytokinesis"/>
    <property type="evidence" value="ECO:0007669"/>
    <property type="project" value="TreeGrafter"/>
</dbReference>
<feature type="compositionally biased region" description="Polar residues" evidence="2">
    <location>
        <begin position="451"/>
        <end position="465"/>
    </location>
</feature>
<feature type="compositionally biased region" description="Basic and acidic residues" evidence="2">
    <location>
        <begin position="1"/>
        <end position="16"/>
    </location>
</feature>
<dbReference type="Gene3D" id="2.30.29.30">
    <property type="entry name" value="Pleckstrin-homology domain (PH domain)/Phosphotyrosine-binding domain (PTB)"/>
    <property type="match status" value="1"/>
</dbReference>
<dbReference type="Proteomes" id="UP000515152">
    <property type="component" value="Chromosome 3"/>
</dbReference>
<feature type="compositionally biased region" description="Polar residues" evidence="2">
    <location>
        <begin position="898"/>
        <end position="912"/>
    </location>
</feature>
<dbReference type="PANTHER" id="PTHR21538:SF26">
    <property type="entry name" value="ANILLIN ISOFORM X1"/>
    <property type="match status" value="1"/>
</dbReference>
<feature type="compositionally biased region" description="Basic and acidic residues" evidence="2">
    <location>
        <begin position="266"/>
        <end position="283"/>
    </location>
</feature>
<feature type="compositionally biased region" description="Basic and acidic residues" evidence="2">
    <location>
        <begin position="360"/>
        <end position="379"/>
    </location>
</feature>
<dbReference type="AlphaFoldDB" id="A0A6P8FAB8"/>
<dbReference type="InterPro" id="IPR051364">
    <property type="entry name" value="Cytokinesis/Rho-signaling"/>
</dbReference>
<dbReference type="InterPro" id="IPR001849">
    <property type="entry name" value="PH_domain"/>
</dbReference>
<evidence type="ECO:0000259" key="3">
    <source>
        <dbReference type="PROSITE" id="PS50003"/>
    </source>
</evidence>
<dbReference type="CDD" id="cd01263">
    <property type="entry name" value="PH_anillin"/>
    <property type="match status" value="1"/>
</dbReference>
<feature type="region of interest" description="Disordered" evidence="2">
    <location>
        <begin position="1"/>
        <end position="72"/>
    </location>
</feature>
<feature type="compositionally biased region" description="Basic and acidic residues" evidence="2">
    <location>
        <begin position="303"/>
        <end position="315"/>
    </location>
</feature>
<dbReference type="Pfam" id="PF08174">
    <property type="entry name" value="Anillin"/>
    <property type="match status" value="1"/>
</dbReference>
<dbReference type="Pfam" id="PF00169">
    <property type="entry name" value="PH"/>
    <property type="match status" value="1"/>
</dbReference>
<name>A0A6P8FAB8_CLUHA</name>
<evidence type="ECO:0000313" key="4">
    <source>
        <dbReference type="Proteomes" id="UP000515152"/>
    </source>
</evidence>
<dbReference type="GO" id="GO:0005826">
    <property type="term" value="C:actomyosin contractile ring"/>
    <property type="evidence" value="ECO:0007669"/>
    <property type="project" value="TreeGrafter"/>
</dbReference>
<feature type="region of interest" description="Disordered" evidence="2">
    <location>
        <begin position="893"/>
        <end position="912"/>
    </location>
</feature>
<dbReference type="GeneID" id="105892407"/>
<proteinExistence type="predicted"/>
<reference evidence="5" key="1">
    <citation type="submission" date="2025-08" db="UniProtKB">
        <authorList>
            <consortium name="RefSeq"/>
        </authorList>
    </citation>
    <scope>IDENTIFICATION</scope>
</reference>
<evidence type="ECO:0000313" key="5">
    <source>
        <dbReference type="RefSeq" id="XP_031420710.1"/>
    </source>
</evidence>
<gene>
    <name evidence="5" type="primary">si:dkey-30c15.10</name>
</gene>
<dbReference type="RefSeq" id="XP_031420710.1">
    <property type="nucleotide sequence ID" value="XM_031564850.2"/>
</dbReference>
<dbReference type="InterPro" id="IPR011993">
    <property type="entry name" value="PH-like_dom_sf"/>
</dbReference>
<feature type="coiled-coil region" evidence="1">
    <location>
        <begin position="479"/>
        <end position="506"/>
    </location>
</feature>
<dbReference type="PANTHER" id="PTHR21538">
    <property type="entry name" value="ANILLIN/RHOTEKIN RTKN"/>
    <property type="match status" value="1"/>
</dbReference>
<keyword evidence="1" id="KW-0175">Coiled coil</keyword>
<dbReference type="CTD" id="559353"/>
<accession>A0A6P8FAB8</accession>
<feature type="compositionally biased region" description="Basic and acidic residues" evidence="2">
    <location>
        <begin position="322"/>
        <end position="339"/>
    </location>
</feature>
<dbReference type="PROSITE" id="PS50003">
    <property type="entry name" value="PH_DOMAIN"/>
    <property type="match status" value="1"/>
</dbReference>
<feature type="domain" description="PH" evidence="3">
    <location>
        <begin position="768"/>
        <end position="881"/>
    </location>
</feature>
<evidence type="ECO:0000256" key="2">
    <source>
        <dbReference type="SAM" id="MobiDB-lite"/>
    </source>
</evidence>
<dbReference type="InterPro" id="IPR037840">
    <property type="entry name" value="PH_Anillin"/>
</dbReference>
<dbReference type="InterPro" id="IPR012966">
    <property type="entry name" value="AHD"/>
</dbReference>
<keyword evidence="4" id="KW-1185">Reference proteome</keyword>
<feature type="region of interest" description="Disordered" evidence="2">
    <location>
        <begin position="451"/>
        <end position="478"/>
    </location>
</feature>
<organism evidence="4 5">
    <name type="scientific">Clupea harengus</name>
    <name type="common">Atlantic herring</name>
    <dbReference type="NCBI Taxonomy" id="7950"/>
    <lineage>
        <taxon>Eukaryota</taxon>
        <taxon>Metazoa</taxon>
        <taxon>Chordata</taxon>
        <taxon>Craniata</taxon>
        <taxon>Vertebrata</taxon>
        <taxon>Euteleostomi</taxon>
        <taxon>Actinopterygii</taxon>
        <taxon>Neopterygii</taxon>
        <taxon>Teleostei</taxon>
        <taxon>Clupei</taxon>
        <taxon>Clupeiformes</taxon>
        <taxon>Clupeoidei</taxon>
        <taxon>Clupeidae</taxon>
        <taxon>Clupea</taxon>
    </lineage>
</organism>